<comment type="caution">
    <text evidence="7">The sequence shown here is derived from an EMBL/GenBank/DDBJ whole genome shotgun (WGS) entry which is preliminary data.</text>
</comment>
<evidence type="ECO:0000313" key="8">
    <source>
        <dbReference type="Proteomes" id="UP001500956"/>
    </source>
</evidence>
<name>A0ABP8Y885_9MICO</name>
<dbReference type="Proteomes" id="UP001500956">
    <property type="component" value="Unassembled WGS sequence"/>
</dbReference>
<feature type="signal peptide" evidence="3">
    <location>
        <begin position="1"/>
        <end position="28"/>
    </location>
</feature>
<dbReference type="InterPro" id="IPR041100">
    <property type="entry name" value="TQ"/>
</dbReference>
<dbReference type="InterPro" id="IPR046022">
    <property type="entry name" value="DUF5979"/>
</dbReference>
<keyword evidence="2" id="KW-0812">Transmembrane</keyword>
<dbReference type="Pfam" id="PF19407">
    <property type="entry name" value="DUF5979"/>
    <property type="match status" value="3"/>
</dbReference>
<feature type="domain" description="T-Q ester bond containing" evidence="4">
    <location>
        <begin position="960"/>
        <end position="1061"/>
    </location>
</feature>
<feature type="chain" id="PRO_5045866905" description="LPXTG-motif cell wall anchor domain protein" evidence="3">
    <location>
        <begin position="29"/>
        <end position="1244"/>
    </location>
</feature>
<dbReference type="NCBIfam" id="NF033903">
    <property type="entry name" value="VaFE_rpt"/>
    <property type="match status" value="3"/>
</dbReference>
<organism evidence="7 8">
    <name type="scientific">Isoptericola chiayiensis</name>
    <dbReference type="NCBI Taxonomy" id="579446"/>
    <lineage>
        <taxon>Bacteria</taxon>
        <taxon>Bacillati</taxon>
        <taxon>Actinomycetota</taxon>
        <taxon>Actinomycetes</taxon>
        <taxon>Micrococcales</taxon>
        <taxon>Promicromonosporaceae</taxon>
        <taxon>Isoptericola</taxon>
    </lineage>
</organism>
<feature type="domain" description="DUF5979" evidence="5">
    <location>
        <begin position="598"/>
        <end position="695"/>
    </location>
</feature>
<accession>A0ABP8Y885</accession>
<sequence length="1244" mass="127034">MGRAAARLGAVAVALGLVGAVSVAPAQAVVERYDPFEVNQGFSAVATGDMALNNGEFEGSVAAFGSLSTTSQNYPFIHQAAGNPDYTVPTIDGDPVRVLADRFVGTGEFDVTDRDDSGTIAPDSPEANAIAKFADLGGVSATERGSGYTRLTNADGGIFDLEALPFDAATWQDDIRTTQPAVADYFEDLDAHVAQTNQCLADMYGDPELANEVTVTGDANQKFVSGFSTTIPNWIDYEDVAGAVIKLDQAGGYLPTAQAPLVVRVSDPTTTVGPLNFEGWNDQDLSAFIMLDLSEATGPVTIDGLEYGAVWAPGVDVVYTSSRTTNGQWFTDDFTTGGENGGGGGEMHHHTFRGQLLCGVDAAPDITSQAAVADSEDGLLPADGGTVVDTVSYTGLEPGTEYTVTATVMTVDGTDTGITATTTFTPVAASGSVDVPVEVTAEQAVLYAGQDLVIFQVVTLGGSEVAVHEDLEDPDQTFSVAPIPATGGFDVAKVVDGSGAAQVDPETTFTVGWEVVEGPSAPRSGTLEVQADGVVVAGPDDLAEGDVVEFSEATPPVVDGTDAATVAIDPESITIDPAAPMTPVITVTNTYEAAEAGFTIVKELIGDAQDLVPADTEYTVGWEVTAGPDAGQTGDVTLTVGEEGTVGGLSHGDSITFSEPDFPEIDGVLWGTPTITPDPLVLDADETAEVVVTNRAGTTRGEGGSLSIAKFLDGEGAALICGDDGNNGGGNGEECADPPTYAFSWTVTDSENPDNVGRTGTVEVVADGSAVDIPGPGEEPFDIGDVVELGELDCVDGCPDGSVDLSGVSFSPSQVVIVQDNLDITVDVTNTYDIADATFTAHKELAGAGADLVPADAEFSLHYEVVDGPSTGAAGTLDLPADGTVVDGPTLKDGDVLELSEATPPVIDGITWGQVTIDPSELTLDSGAETVDVTVTNTAEVIPTLSSQVAVVDQTRVGRLTYSGGTVVDTISYTGLEPGVEYTVAGLLATPDGTSTGITGGPVTFVPESSSGTVDVTFELTQQQIDEYANQQLVALQAVWLDGEVVAVHADPTDEAQTFTVAVTPTLSSQVTVVGSDGGTVGVRGATVVDTITYTGLTPGLEYTVAGAVVTDGPASVGPVGATAFVPDSPDGTVDVTFEVTAAQAAAYAGESLVAFQAVFLDGELVVGHADPADEAQTFDIAVPRPTPSPSPSTPAPTPSPSTPGGGELPVTGPEIVGALLAVAVFSLMAGASLLWWRRRSTLG</sequence>
<evidence type="ECO:0008006" key="9">
    <source>
        <dbReference type="Google" id="ProtNLM"/>
    </source>
</evidence>
<dbReference type="EMBL" id="BAABID010000006">
    <property type="protein sequence ID" value="GAA4722869.1"/>
    <property type="molecule type" value="Genomic_DNA"/>
</dbReference>
<feature type="domain" description="DUF5979" evidence="5">
    <location>
        <begin position="489"/>
        <end position="592"/>
    </location>
</feature>
<keyword evidence="2" id="KW-0472">Membrane</keyword>
<feature type="domain" description="T-Q ester bond containing" evidence="4">
    <location>
        <begin position="364"/>
        <end position="480"/>
    </location>
</feature>
<feature type="domain" description="Choice-of-anchor A" evidence="6">
    <location>
        <begin position="35"/>
        <end position="339"/>
    </location>
</feature>
<evidence type="ECO:0000313" key="7">
    <source>
        <dbReference type="EMBL" id="GAA4722869.1"/>
    </source>
</evidence>
<reference evidence="8" key="1">
    <citation type="journal article" date="2019" name="Int. J. Syst. Evol. Microbiol.">
        <title>The Global Catalogue of Microorganisms (GCM) 10K type strain sequencing project: providing services to taxonomists for standard genome sequencing and annotation.</title>
        <authorList>
            <consortium name="The Broad Institute Genomics Platform"/>
            <consortium name="The Broad Institute Genome Sequencing Center for Infectious Disease"/>
            <person name="Wu L."/>
            <person name="Ma J."/>
        </authorList>
    </citation>
    <scope>NUCLEOTIDE SEQUENCE [LARGE SCALE GENOMIC DNA]</scope>
    <source>
        <strain evidence="8">JCM 18063</strain>
    </source>
</reference>
<keyword evidence="3" id="KW-0732">Signal</keyword>
<evidence type="ECO:0000259" key="4">
    <source>
        <dbReference type="Pfam" id="PF18202"/>
    </source>
</evidence>
<evidence type="ECO:0000256" key="2">
    <source>
        <dbReference type="SAM" id="Phobius"/>
    </source>
</evidence>
<gene>
    <name evidence="7" type="ORF">GCM10023216_10260</name>
</gene>
<feature type="region of interest" description="Disordered" evidence="1">
    <location>
        <begin position="1181"/>
        <end position="1211"/>
    </location>
</feature>
<evidence type="ECO:0000256" key="3">
    <source>
        <dbReference type="SAM" id="SignalP"/>
    </source>
</evidence>
<dbReference type="Gene3D" id="2.60.40.3930">
    <property type="match status" value="3"/>
</dbReference>
<proteinExistence type="predicted"/>
<dbReference type="Pfam" id="PF20597">
    <property type="entry name" value="pAdhesive_15"/>
    <property type="match status" value="1"/>
</dbReference>
<feature type="compositionally biased region" description="Pro residues" evidence="1">
    <location>
        <begin position="1185"/>
        <end position="1202"/>
    </location>
</feature>
<keyword evidence="8" id="KW-1185">Reference proteome</keyword>
<dbReference type="InterPro" id="IPR026588">
    <property type="entry name" value="Choice_anch_A"/>
</dbReference>
<feature type="transmembrane region" description="Helical" evidence="2">
    <location>
        <begin position="1216"/>
        <end position="1237"/>
    </location>
</feature>
<dbReference type="Pfam" id="PF18202">
    <property type="entry name" value="TQ"/>
    <property type="match status" value="3"/>
</dbReference>
<evidence type="ECO:0000259" key="5">
    <source>
        <dbReference type="Pfam" id="PF19407"/>
    </source>
</evidence>
<evidence type="ECO:0000259" key="6">
    <source>
        <dbReference type="Pfam" id="PF20597"/>
    </source>
</evidence>
<evidence type="ECO:0000256" key="1">
    <source>
        <dbReference type="SAM" id="MobiDB-lite"/>
    </source>
</evidence>
<keyword evidence="2" id="KW-1133">Transmembrane helix</keyword>
<protein>
    <recommendedName>
        <fullName evidence="9">LPXTG-motif cell wall anchor domain protein</fullName>
    </recommendedName>
</protein>
<feature type="domain" description="T-Q ester bond containing" evidence="4">
    <location>
        <begin position="1065"/>
        <end position="1179"/>
    </location>
</feature>
<feature type="domain" description="DUF5979" evidence="5">
    <location>
        <begin position="839"/>
        <end position="939"/>
    </location>
</feature>